<proteinExistence type="predicted"/>
<dbReference type="EMBL" id="MN877442">
    <property type="protein sequence ID" value="QHZ59842.1"/>
    <property type="molecule type" value="Genomic_DNA"/>
</dbReference>
<dbReference type="RefSeq" id="YP_009855789.1">
    <property type="nucleotide sequence ID" value="NC_048847.1"/>
</dbReference>
<dbReference type="GeneID" id="55626529"/>
<dbReference type="KEGG" id="vg:55626529"/>
<dbReference type="Proteomes" id="UP000479357">
    <property type="component" value="Segment"/>
</dbReference>
<sequence length="84" mass="9404">MHFLGRSLTTKPCSINLRVNVLMLPHFTISTGSVRSVKPINLSRVLIKLEYVQPFISDLTVIAQLVNRIVTIFSPLFHCGIIAN</sequence>
<protein>
    <submittedName>
        <fullName evidence="1">Uncharacterized protein</fullName>
    </submittedName>
</protein>
<keyword evidence="2" id="KW-1185">Reference proteome</keyword>
<evidence type="ECO:0000313" key="1">
    <source>
        <dbReference type="EMBL" id="QHZ59842.1"/>
    </source>
</evidence>
<organism evidence="1 2">
    <name type="scientific">Alteromonas phage vB_AmeM_PT11-V22</name>
    <dbReference type="NCBI Taxonomy" id="2704031"/>
    <lineage>
        <taxon>Viruses</taxon>
        <taxon>Duplodnaviria</taxon>
        <taxon>Heunggongvirae</taxon>
        <taxon>Uroviricota</taxon>
        <taxon>Caudoviricetes</taxon>
        <taxon>Myoalterovirus</taxon>
        <taxon>Myoalterovirus PT11V22</taxon>
    </lineage>
</organism>
<accession>A0A6C0R325</accession>
<evidence type="ECO:0000313" key="2">
    <source>
        <dbReference type="Proteomes" id="UP000479357"/>
    </source>
</evidence>
<reference evidence="1 2" key="1">
    <citation type="submission" date="2019-12" db="EMBL/GenBank/DDBJ databases">
        <title>Alteromonas phage V22 represents a new genus of marine bacteriophages that requires a novel tail fiber chaperone for host recognition.</title>
        <authorList>
            <person name="Gonzalez-Serrano R."/>
            <person name="Dunne M."/>
            <person name="Rosselli R."/>
            <person name="Martin-Cuadrado A.-B."/>
            <person name="Grosboillot V."/>
            <person name="Zinsli L."/>
            <person name="Roda-Garcia J.J."/>
            <person name="Loessner M.J."/>
            <person name="Rodriguez-Valera F."/>
        </authorList>
    </citation>
    <scope>NUCLEOTIDE SEQUENCE [LARGE SCALE GENOMIC DNA]</scope>
</reference>
<name>A0A6C0R325_9CAUD</name>